<protein>
    <recommendedName>
        <fullName evidence="4">Flagellar hook-length control protein FliK</fullName>
    </recommendedName>
</protein>
<evidence type="ECO:0000313" key="2">
    <source>
        <dbReference type="EMBL" id="PTQ52665.1"/>
    </source>
</evidence>
<evidence type="ECO:0000256" key="1">
    <source>
        <dbReference type="SAM" id="MobiDB-lite"/>
    </source>
</evidence>
<name>A0A2T5G908_9BACL</name>
<gene>
    <name evidence="2" type="ORF">BLITH_0844</name>
</gene>
<dbReference type="EMBL" id="PEBW01000002">
    <property type="protein sequence ID" value="PTQ52665.1"/>
    <property type="molecule type" value="Genomic_DNA"/>
</dbReference>
<proteinExistence type="predicted"/>
<accession>A0A2T5G908</accession>
<feature type="region of interest" description="Disordered" evidence="1">
    <location>
        <begin position="124"/>
        <end position="185"/>
    </location>
</feature>
<evidence type="ECO:0008006" key="4">
    <source>
        <dbReference type="Google" id="ProtNLM"/>
    </source>
</evidence>
<feature type="region of interest" description="Disordered" evidence="1">
    <location>
        <begin position="488"/>
        <end position="525"/>
    </location>
</feature>
<sequence length="539" mass="55086">MADAFPRGSEPAAAVSVLRSFRGAAIGFRVPVFSADGTAYSLLSEEFAFVLTDAVDDFSGLSADLPSEGATTYAGDVHGTEKEEDGVPPEAEGAGVSLLAFADGIAPFPAPSYLLFSADSPAPHLPGRGGDAPDGSSTPVPPPLPPSGGKAESKGGLREDASSPGPLVALEGGMPAKEVSPPLPSTAFSTLPSAVFLALRGERGQMREVAEKVLAFPGEGTSAVASPDADVPSFVGTQKDAAPQPAVASQPGSLERPALAPRPDSAPQPAVTSQPESAGQSLPPPQGVSPEGASRVSVGSSPFPDASPREASPPVSERGLSAADDPPAPGPGQASFSERTDGVSRATPPSRGEGPVLGRGYRDSAHMRAFETASGGEEAAFLPRSVPLEPQPREVLPSSAEGPELLARVVRLATNAFRTGGSEAVLHLSFGPDALFVHVSVREGRVYLSLSGSSEHVVREFLRQAAELEGALRQAGIGFGGFAHVGRIEEEPPRRRGDGRQRPFEEEGDFSVSHAQGGEGSGSFRDAFGATLFSGVLSG</sequence>
<feature type="region of interest" description="Disordered" evidence="1">
    <location>
        <begin position="220"/>
        <end position="362"/>
    </location>
</feature>
<comment type="caution">
    <text evidence="2">The sequence shown here is derived from an EMBL/GenBank/DDBJ whole genome shotgun (WGS) entry which is preliminary data.</text>
</comment>
<reference evidence="2 3" key="1">
    <citation type="submission" date="2017-08" db="EMBL/GenBank/DDBJ databases">
        <title>Burning lignite coal seam in the remote Altai Mountains harbors a hydrogen-driven thermophilic microbial community.</title>
        <authorList>
            <person name="Kadnikov V.V."/>
            <person name="Mardanov A.V."/>
            <person name="Ivasenko D."/>
            <person name="Beletsky A.V."/>
            <person name="Karnachuk O.V."/>
            <person name="Ravin N.V."/>
        </authorList>
    </citation>
    <scope>NUCLEOTIDE SEQUENCE [LARGE SCALE GENOMIC DNA]</scope>
    <source>
        <strain evidence="2">AL31</strain>
    </source>
</reference>
<feature type="compositionally biased region" description="Basic and acidic residues" evidence="1">
    <location>
        <begin position="151"/>
        <end position="161"/>
    </location>
</feature>
<feature type="compositionally biased region" description="Polar residues" evidence="1">
    <location>
        <begin position="270"/>
        <end position="280"/>
    </location>
</feature>
<feature type="compositionally biased region" description="Basic and acidic residues" evidence="1">
    <location>
        <begin position="488"/>
        <end position="505"/>
    </location>
</feature>
<dbReference type="AlphaFoldDB" id="A0A2T5G908"/>
<dbReference type="Proteomes" id="UP000244016">
    <property type="component" value="Unassembled WGS sequence"/>
</dbReference>
<organism evidence="2 3">
    <name type="scientific">Brockia lithotrophica</name>
    <dbReference type="NCBI Taxonomy" id="933949"/>
    <lineage>
        <taxon>Bacteria</taxon>
        <taxon>Bacillati</taxon>
        <taxon>Bacillota</taxon>
        <taxon>Bacilli</taxon>
        <taxon>Bacillales</taxon>
        <taxon>Bacillales Family X. Incertae Sedis</taxon>
        <taxon>Brockia</taxon>
    </lineage>
</organism>
<evidence type="ECO:0000313" key="3">
    <source>
        <dbReference type="Proteomes" id="UP000244016"/>
    </source>
</evidence>